<dbReference type="Pfam" id="PF02949">
    <property type="entry name" value="7tm_6"/>
    <property type="match status" value="1"/>
</dbReference>
<dbReference type="PANTHER" id="PTHR21137">
    <property type="entry name" value="ODORANT RECEPTOR"/>
    <property type="match status" value="1"/>
</dbReference>
<keyword evidence="5 9" id="KW-1133">Transmembrane helix</keyword>
<feature type="transmembrane region" description="Helical" evidence="9">
    <location>
        <begin position="281"/>
        <end position="305"/>
    </location>
</feature>
<evidence type="ECO:0000256" key="7">
    <source>
        <dbReference type="ARBA" id="ARBA00023170"/>
    </source>
</evidence>
<accession>A0A1S5XXP8</accession>
<dbReference type="EMBL" id="KY399290">
    <property type="protein sequence ID" value="AQQ73521.1"/>
    <property type="molecule type" value="mRNA"/>
</dbReference>
<evidence type="ECO:0000256" key="3">
    <source>
        <dbReference type="ARBA" id="ARBA00022692"/>
    </source>
</evidence>
<reference evidence="10" key="1">
    <citation type="journal article" date="2013" name="PLoS Genet.">
        <title>Female behaviour drives expression and evolution of gustatory receptors in butterflies.</title>
        <authorList>
            <person name="Briscoe A.D."/>
            <person name="Macias-Munoz A."/>
            <person name="Kozak K.M."/>
            <person name="Walters J.R."/>
            <person name="Yuan F."/>
            <person name="Jamie G.A."/>
            <person name="Martin S.H."/>
            <person name="Dasmahapatra K.K."/>
            <person name="Ferguson L.C."/>
            <person name="Mallet J."/>
            <person name="Jacquin-Joly E."/>
            <person name="Jiggins C.D."/>
        </authorList>
    </citation>
    <scope>NUCLEOTIDE SEQUENCE</scope>
</reference>
<protein>
    <recommendedName>
        <fullName evidence="9">Odorant receptor</fullName>
    </recommendedName>
</protein>
<evidence type="ECO:0000256" key="2">
    <source>
        <dbReference type="ARBA" id="ARBA00022606"/>
    </source>
</evidence>
<keyword evidence="8 9" id="KW-0807">Transducer</keyword>
<evidence type="ECO:0000256" key="6">
    <source>
        <dbReference type="ARBA" id="ARBA00023136"/>
    </source>
</evidence>
<feature type="transmembrane region" description="Helical" evidence="9">
    <location>
        <begin position="43"/>
        <end position="62"/>
    </location>
</feature>
<proteinExistence type="evidence at transcript level"/>
<dbReference type="GO" id="GO:0007165">
    <property type="term" value="P:signal transduction"/>
    <property type="evidence" value="ECO:0007669"/>
    <property type="project" value="UniProtKB-KW"/>
</dbReference>
<evidence type="ECO:0000256" key="9">
    <source>
        <dbReference type="RuleBase" id="RU351113"/>
    </source>
</evidence>
<reference evidence="10" key="2">
    <citation type="submission" date="2016-12" db="EMBL/GenBank/DDBJ databases">
        <authorList>
            <person name="Song W.-J."/>
            <person name="Kurnit D.M."/>
        </authorList>
    </citation>
    <scope>NUCLEOTIDE SEQUENCE</scope>
</reference>
<dbReference type="PANTHER" id="PTHR21137:SF44">
    <property type="entry name" value="ODORANT RECEPTOR 13A-RELATED"/>
    <property type="match status" value="1"/>
</dbReference>
<keyword evidence="6 9" id="KW-0472">Membrane</keyword>
<keyword evidence="3 9" id="KW-0812">Transmembrane</keyword>
<feature type="transmembrane region" description="Helical" evidence="9">
    <location>
        <begin position="74"/>
        <end position="95"/>
    </location>
</feature>
<evidence type="ECO:0000256" key="8">
    <source>
        <dbReference type="ARBA" id="ARBA00023224"/>
    </source>
</evidence>
<dbReference type="AlphaFoldDB" id="A0A1S5XXP8"/>
<comment type="similarity">
    <text evidence="9">Belongs to the insect chemoreceptor superfamily. Heteromeric odorant receptor channel (TC 1.A.69) family.</text>
</comment>
<evidence type="ECO:0000256" key="4">
    <source>
        <dbReference type="ARBA" id="ARBA00022725"/>
    </source>
</evidence>
<sequence>MVEFSDLPQEYIKPYSICFSLIQFNDFNFFDDHVPIFKKYWRFFVRMFLTSIQFVSMTIYLIRRLQGDFKIPELSYVISCYIVIIQGFVKFYIVLYNKTNIQKLILSLGVMWRTDNLTDIQIGIKNRFLKTLSVGQVVCYWSFFVAIWLNMSISFIITLVRKFILRQDTELMLAFGSVYIFFNTSEDWFLYIIAYLFQIYTMSGLGYMYFGIEFLTITLCAYLSTAFSLLRDDLKRLTPRNNRVNLNENLRNESPYTIEMIIKQHQKLIELTKLMNNSFSVIFFTNLSFVTFEICFYAFACIVAHTPMDFSKNILAVLIILPSIFILCYYSELLREESGGIAEAAYENLWYRGDDGYQKSIRFIIMRAQRPCSLMSLNYTPITLNTFTKVVSTTWSYLSVAITMYSKK</sequence>
<dbReference type="GO" id="GO:0005549">
    <property type="term" value="F:odorant binding"/>
    <property type="evidence" value="ECO:0007669"/>
    <property type="project" value="InterPro"/>
</dbReference>
<organism evidence="10">
    <name type="scientific">Heliconius melpomene rosina</name>
    <dbReference type="NCBI Taxonomy" id="171916"/>
    <lineage>
        <taxon>Eukaryota</taxon>
        <taxon>Metazoa</taxon>
        <taxon>Ecdysozoa</taxon>
        <taxon>Arthropoda</taxon>
        <taxon>Hexapoda</taxon>
        <taxon>Insecta</taxon>
        <taxon>Pterygota</taxon>
        <taxon>Neoptera</taxon>
        <taxon>Endopterygota</taxon>
        <taxon>Lepidoptera</taxon>
        <taxon>Glossata</taxon>
        <taxon>Ditrysia</taxon>
        <taxon>Papilionoidea</taxon>
        <taxon>Nymphalidae</taxon>
        <taxon>Heliconiinae</taxon>
        <taxon>Heliconiini</taxon>
        <taxon>Heliconius</taxon>
    </lineage>
</organism>
<keyword evidence="4 9" id="KW-0552">Olfaction</keyword>
<dbReference type="GO" id="GO:0004984">
    <property type="term" value="F:olfactory receptor activity"/>
    <property type="evidence" value="ECO:0007669"/>
    <property type="project" value="InterPro"/>
</dbReference>
<feature type="transmembrane region" description="Helical" evidence="9">
    <location>
        <begin position="172"/>
        <end position="197"/>
    </location>
</feature>
<keyword evidence="2 9" id="KW-0716">Sensory transduction</keyword>
<dbReference type="InterPro" id="IPR004117">
    <property type="entry name" value="7tm6_olfct_rcpt"/>
</dbReference>
<evidence type="ECO:0000256" key="1">
    <source>
        <dbReference type="ARBA" id="ARBA00004141"/>
    </source>
</evidence>
<keyword evidence="7 9" id="KW-0675">Receptor</keyword>
<gene>
    <name evidence="10" type="primary">OR45</name>
</gene>
<name>A0A1S5XXP8_HELME</name>
<evidence type="ECO:0000313" key="10">
    <source>
        <dbReference type="EMBL" id="AQQ73521.1"/>
    </source>
</evidence>
<dbReference type="GO" id="GO:0005886">
    <property type="term" value="C:plasma membrane"/>
    <property type="evidence" value="ECO:0007669"/>
    <property type="project" value="UniProtKB-SubCell"/>
</dbReference>
<evidence type="ECO:0000256" key="5">
    <source>
        <dbReference type="ARBA" id="ARBA00022989"/>
    </source>
</evidence>
<feature type="transmembrane region" description="Helical" evidence="9">
    <location>
        <begin position="209"/>
        <end position="230"/>
    </location>
</feature>
<feature type="transmembrane region" description="Helical" evidence="9">
    <location>
        <begin position="140"/>
        <end position="160"/>
    </location>
</feature>
<comment type="subcellular location">
    <subcellularLocation>
        <location evidence="9">Cell membrane</location>
        <topology evidence="9">Multi-pass membrane protein</topology>
    </subcellularLocation>
    <subcellularLocation>
        <location evidence="1">Membrane</location>
        <topology evidence="1">Multi-pass membrane protein</topology>
    </subcellularLocation>
</comment>
<feature type="transmembrane region" description="Helical" evidence="9">
    <location>
        <begin position="311"/>
        <end position="330"/>
    </location>
</feature>